<proteinExistence type="predicted"/>
<feature type="domain" description="PHD-type" evidence="7">
    <location>
        <begin position="6"/>
        <end position="64"/>
    </location>
</feature>
<dbReference type="SMART" id="SM00249">
    <property type="entry name" value="PHD"/>
    <property type="match status" value="1"/>
</dbReference>
<dbReference type="PROSITE" id="PS50016">
    <property type="entry name" value="ZF_PHD_2"/>
    <property type="match status" value="1"/>
</dbReference>
<feature type="compositionally biased region" description="Polar residues" evidence="6">
    <location>
        <begin position="66"/>
        <end position="79"/>
    </location>
</feature>
<dbReference type="Pfam" id="PF00628">
    <property type="entry name" value="PHD"/>
    <property type="match status" value="1"/>
</dbReference>
<dbReference type="InterPro" id="IPR011011">
    <property type="entry name" value="Znf_FYVE_PHD"/>
</dbReference>
<evidence type="ECO:0000256" key="3">
    <source>
        <dbReference type="ARBA" id="ARBA00022833"/>
    </source>
</evidence>
<accession>A0A0A9Z8Y4</accession>
<reference evidence="8" key="1">
    <citation type="journal article" date="2014" name="PLoS ONE">
        <title>Transcriptome-Based Identification of ABC Transporters in the Western Tarnished Plant Bug Lygus hesperus.</title>
        <authorList>
            <person name="Hull J.J."/>
            <person name="Chaney K."/>
            <person name="Geib S.M."/>
            <person name="Fabrick J.A."/>
            <person name="Brent C.S."/>
            <person name="Walsh D."/>
            <person name="Lavine L.C."/>
        </authorList>
    </citation>
    <scope>NUCLEOTIDE SEQUENCE</scope>
</reference>
<protein>
    <recommendedName>
        <fullName evidence="7">PHD-type domain-containing protein</fullName>
    </recommendedName>
</protein>
<dbReference type="SUPFAM" id="SSF57903">
    <property type="entry name" value="FYVE/PHD zinc finger"/>
    <property type="match status" value="1"/>
</dbReference>
<dbReference type="InterPro" id="IPR019786">
    <property type="entry name" value="Zinc_finger_PHD-type_CS"/>
</dbReference>
<evidence type="ECO:0000256" key="1">
    <source>
        <dbReference type="ARBA" id="ARBA00022723"/>
    </source>
</evidence>
<feature type="coiled-coil region" evidence="5">
    <location>
        <begin position="156"/>
        <end position="183"/>
    </location>
</feature>
<evidence type="ECO:0000256" key="2">
    <source>
        <dbReference type="ARBA" id="ARBA00022771"/>
    </source>
</evidence>
<dbReference type="EMBL" id="GBHO01003243">
    <property type="protein sequence ID" value="JAG40361.1"/>
    <property type="molecule type" value="Transcribed_RNA"/>
</dbReference>
<evidence type="ECO:0000259" key="7">
    <source>
        <dbReference type="PROSITE" id="PS50016"/>
    </source>
</evidence>
<gene>
    <name evidence="8" type="ORF">CM83_4150</name>
</gene>
<dbReference type="GO" id="GO:0008270">
    <property type="term" value="F:zinc ion binding"/>
    <property type="evidence" value="ECO:0007669"/>
    <property type="project" value="UniProtKB-KW"/>
</dbReference>
<dbReference type="InterPro" id="IPR019787">
    <property type="entry name" value="Znf_PHD-finger"/>
</dbReference>
<keyword evidence="2 4" id="KW-0863">Zinc-finger</keyword>
<sequence>MVHSNQNSCPKCSKTVKDADKALQCEGVCEKWFHITCENISERLYKAMLDDDDSSWTCSTCSSASKGQHQKNTTKSQSLRVAKGNPKQIPLTKQEKKAAKSATQVKIDDLNPSVQVLASTINQLIESVDYFSAKYDDFLEIVNQVKKDNILLNKGLNAVRETNKKIKEENEYLKLKINEMEQAMLSNDLEINNIPQAENENCSNIFLTICQKMNCPIDERDLVQVRRIIPNRTTTKTGKRP</sequence>
<feature type="non-terminal residue" evidence="8">
    <location>
        <position position="241"/>
    </location>
</feature>
<dbReference type="PROSITE" id="PS01359">
    <property type="entry name" value="ZF_PHD_1"/>
    <property type="match status" value="1"/>
</dbReference>
<feature type="region of interest" description="Disordered" evidence="6">
    <location>
        <begin position="62"/>
        <end position="84"/>
    </location>
</feature>
<dbReference type="AlphaFoldDB" id="A0A0A9Z8Y4"/>
<keyword evidence="3" id="KW-0862">Zinc</keyword>
<evidence type="ECO:0000256" key="5">
    <source>
        <dbReference type="SAM" id="Coils"/>
    </source>
</evidence>
<evidence type="ECO:0000256" key="6">
    <source>
        <dbReference type="SAM" id="MobiDB-lite"/>
    </source>
</evidence>
<dbReference type="Gene3D" id="3.30.40.10">
    <property type="entry name" value="Zinc/RING finger domain, C3HC4 (zinc finger)"/>
    <property type="match status" value="1"/>
</dbReference>
<reference evidence="8" key="2">
    <citation type="submission" date="2014-07" db="EMBL/GenBank/DDBJ databases">
        <authorList>
            <person name="Hull J."/>
        </authorList>
    </citation>
    <scope>NUCLEOTIDE SEQUENCE</scope>
</reference>
<dbReference type="InterPro" id="IPR013083">
    <property type="entry name" value="Znf_RING/FYVE/PHD"/>
</dbReference>
<evidence type="ECO:0000313" key="8">
    <source>
        <dbReference type="EMBL" id="JAG40361.1"/>
    </source>
</evidence>
<keyword evidence="1" id="KW-0479">Metal-binding</keyword>
<keyword evidence="5" id="KW-0175">Coiled coil</keyword>
<evidence type="ECO:0000256" key="4">
    <source>
        <dbReference type="PROSITE-ProRule" id="PRU00146"/>
    </source>
</evidence>
<name>A0A0A9Z8Y4_LYGHE</name>
<organism evidence="8">
    <name type="scientific">Lygus hesperus</name>
    <name type="common">Western plant bug</name>
    <dbReference type="NCBI Taxonomy" id="30085"/>
    <lineage>
        <taxon>Eukaryota</taxon>
        <taxon>Metazoa</taxon>
        <taxon>Ecdysozoa</taxon>
        <taxon>Arthropoda</taxon>
        <taxon>Hexapoda</taxon>
        <taxon>Insecta</taxon>
        <taxon>Pterygota</taxon>
        <taxon>Neoptera</taxon>
        <taxon>Paraneoptera</taxon>
        <taxon>Hemiptera</taxon>
        <taxon>Heteroptera</taxon>
        <taxon>Panheteroptera</taxon>
        <taxon>Cimicomorpha</taxon>
        <taxon>Miridae</taxon>
        <taxon>Mirini</taxon>
        <taxon>Lygus</taxon>
    </lineage>
</organism>
<dbReference type="InterPro" id="IPR001965">
    <property type="entry name" value="Znf_PHD"/>
</dbReference>